<reference evidence="3 4" key="1">
    <citation type="submission" date="2015-04" db="EMBL/GenBank/DDBJ databases">
        <title>Complete genome sequence of Schizopora paradoxa KUC8140, a cosmopolitan wood degrader in East Asia.</title>
        <authorList>
            <consortium name="DOE Joint Genome Institute"/>
            <person name="Min B."/>
            <person name="Park H."/>
            <person name="Jang Y."/>
            <person name="Kim J.-J."/>
            <person name="Kim K.H."/>
            <person name="Pangilinan J."/>
            <person name="Lipzen A."/>
            <person name="Riley R."/>
            <person name="Grigoriev I.V."/>
            <person name="Spatafora J.W."/>
            <person name="Choi I.-G."/>
        </authorList>
    </citation>
    <scope>NUCLEOTIDE SEQUENCE [LARGE SCALE GENOMIC DNA]</scope>
    <source>
        <strain evidence="3 4">KUC8140</strain>
    </source>
</reference>
<keyword evidence="2" id="KW-0472">Membrane</keyword>
<accession>A0A0H2RLN3</accession>
<dbReference type="InParanoid" id="A0A0H2RLN3"/>
<feature type="transmembrane region" description="Helical" evidence="2">
    <location>
        <begin position="531"/>
        <end position="556"/>
    </location>
</feature>
<organism evidence="3 4">
    <name type="scientific">Schizopora paradoxa</name>
    <dbReference type="NCBI Taxonomy" id="27342"/>
    <lineage>
        <taxon>Eukaryota</taxon>
        <taxon>Fungi</taxon>
        <taxon>Dikarya</taxon>
        <taxon>Basidiomycota</taxon>
        <taxon>Agaricomycotina</taxon>
        <taxon>Agaricomycetes</taxon>
        <taxon>Hymenochaetales</taxon>
        <taxon>Schizoporaceae</taxon>
        <taxon>Schizopora</taxon>
    </lineage>
</organism>
<feature type="transmembrane region" description="Helical" evidence="2">
    <location>
        <begin position="488"/>
        <end position="510"/>
    </location>
</feature>
<dbReference type="EMBL" id="KQ085969">
    <property type="protein sequence ID" value="KLO12880.1"/>
    <property type="molecule type" value="Genomic_DNA"/>
</dbReference>
<feature type="transmembrane region" description="Helical" evidence="2">
    <location>
        <begin position="448"/>
        <end position="468"/>
    </location>
</feature>
<feature type="region of interest" description="Disordered" evidence="1">
    <location>
        <begin position="311"/>
        <end position="344"/>
    </location>
</feature>
<keyword evidence="2" id="KW-0812">Transmembrane</keyword>
<keyword evidence="4" id="KW-1185">Reference proteome</keyword>
<evidence type="ECO:0000256" key="2">
    <source>
        <dbReference type="SAM" id="Phobius"/>
    </source>
</evidence>
<keyword evidence="2" id="KW-1133">Transmembrane helix</keyword>
<dbReference type="STRING" id="27342.A0A0H2RLN3"/>
<dbReference type="AlphaFoldDB" id="A0A0H2RLN3"/>
<feature type="compositionally biased region" description="Basic and acidic residues" evidence="1">
    <location>
        <begin position="328"/>
        <end position="340"/>
    </location>
</feature>
<dbReference type="OrthoDB" id="2657661at2759"/>
<protein>
    <submittedName>
        <fullName evidence="3">Uncharacterized protein</fullName>
    </submittedName>
</protein>
<proteinExistence type="predicted"/>
<evidence type="ECO:0000256" key="1">
    <source>
        <dbReference type="SAM" id="MobiDB-lite"/>
    </source>
</evidence>
<feature type="transmembrane region" description="Helical" evidence="2">
    <location>
        <begin position="568"/>
        <end position="587"/>
    </location>
</feature>
<name>A0A0H2RLN3_9AGAM</name>
<sequence length="637" mass="72604">MHDKSVFWLILRDLFPLYQAALRSFLKHLTEMANEGRRGRPRIQFHVTWPTKLRRYDVNPENTIPYASPNSQFYWSPPHQAPVDASGELLKEGDEFPGDGEASRWDTVVHPDGPIYSHSKRVLSPGSSLAFVTEDAVDTVDSRRAIDDAANQLISLADELKVNLSGKDIFLSRLPSLGQNVERWLYYAADHSRRSLIWLHKVDCTELVNALGGIRWERSGLKLRASAVKTHMRHSFESEYWRHVSYFPHGHRIPRKTVDELRSILDYNTISAMTAIPGESMYTFSPNEMEVYRKIVESVTKSGRYYDEKIYKDAGQNPESPDQEDEPTEHYTEPMEWEDRNNEEEEANRSYITSFVARLMALIVYERLSNFYGCRGCRLSRSQRCRPLQKMSPKEHFEKRIVDYLSILLFYAPRIIEQNIHNIWIDNTVLDRSWKTFVTKAAGEWDGLVIYATVLLTANVAFLVVPVVSGPPEEAGQDGRITTVPEVASQMSIITSIGSIATSLLLGRYLKPKEEAGYLASQFIRRRRPRILALLFSFPFALLVWSMLSFVVAVAFTCFRSHSMSQMAVTGTGWGLILILIISVAIISAKEKGKEKTGPDDEDLVSLEAVYDPGVAQRKFSFFLGDYESEDDDDSIG</sequence>
<evidence type="ECO:0000313" key="4">
    <source>
        <dbReference type="Proteomes" id="UP000053477"/>
    </source>
</evidence>
<gene>
    <name evidence="3" type="ORF">SCHPADRAFT_940848</name>
</gene>
<evidence type="ECO:0000313" key="3">
    <source>
        <dbReference type="EMBL" id="KLO12880.1"/>
    </source>
</evidence>
<dbReference type="Proteomes" id="UP000053477">
    <property type="component" value="Unassembled WGS sequence"/>
</dbReference>